<dbReference type="EMBL" id="JAFMOU010000072">
    <property type="protein sequence ID" value="MBU9838081.1"/>
    <property type="molecule type" value="Genomic_DNA"/>
</dbReference>
<evidence type="ECO:0000256" key="4">
    <source>
        <dbReference type="ARBA" id="ARBA00022989"/>
    </source>
</evidence>
<feature type="transmembrane region" description="Helical" evidence="6">
    <location>
        <begin position="164"/>
        <end position="183"/>
    </location>
</feature>
<keyword evidence="2" id="KW-1003">Cell membrane</keyword>
<feature type="transmembrane region" description="Helical" evidence="6">
    <location>
        <begin position="41"/>
        <end position="66"/>
    </location>
</feature>
<reference evidence="7 8" key="1">
    <citation type="submission" date="2021-03" db="EMBL/GenBank/DDBJ databases">
        <title>Five novel Rahnella species.</title>
        <authorList>
            <person name="Brady C."/>
            <person name="Asselin J."/>
            <person name="Beer S."/>
            <person name="Bruberg M.B."/>
            <person name="Crampton B."/>
            <person name="Venter S."/>
            <person name="Arnold D."/>
            <person name="Denman S."/>
        </authorList>
    </citation>
    <scope>NUCLEOTIDE SEQUENCE [LARGE SCALE GENOMIC DNA]</scope>
    <source>
        <strain evidence="7 8">L72c</strain>
    </source>
</reference>
<feature type="transmembrane region" description="Helical" evidence="6">
    <location>
        <begin position="241"/>
        <end position="259"/>
    </location>
</feature>
<evidence type="ECO:0000256" key="5">
    <source>
        <dbReference type="ARBA" id="ARBA00023136"/>
    </source>
</evidence>
<keyword evidence="4 6" id="KW-1133">Transmembrane helix</keyword>
<evidence type="ECO:0000313" key="8">
    <source>
        <dbReference type="Proteomes" id="UP000699865"/>
    </source>
</evidence>
<dbReference type="InterPro" id="IPR002797">
    <property type="entry name" value="Polysacc_synth"/>
</dbReference>
<feature type="transmembrane region" description="Helical" evidence="6">
    <location>
        <begin position="321"/>
        <end position="344"/>
    </location>
</feature>
<dbReference type="PANTHER" id="PTHR30250">
    <property type="entry name" value="PST FAMILY PREDICTED COLANIC ACID TRANSPORTER"/>
    <property type="match status" value="1"/>
</dbReference>
<dbReference type="Pfam" id="PF01943">
    <property type="entry name" value="Polysacc_synt"/>
    <property type="match status" value="1"/>
</dbReference>
<feature type="transmembrane region" description="Helical" evidence="6">
    <location>
        <begin position="105"/>
        <end position="123"/>
    </location>
</feature>
<evidence type="ECO:0000256" key="3">
    <source>
        <dbReference type="ARBA" id="ARBA00022692"/>
    </source>
</evidence>
<protein>
    <submittedName>
        <fullName evidence="7">Oligosaccharide flippase family protein</fullName>
    </submittedName>
</protein>
<keyword evidence="3 6" id="KW-0812">Transmembrane</keyword>
<dbReference type="PANTHER" id="PTHR30250:SF11">
    <property type="entry name" value="O-ANTIGEN TRANSPORTER-RELATED"/>
    <property type="match status" value="1"/>
</dbReference>
<evidence type="ECO:0000256" key="6">
    <source>
        <dbReference type="SAM" id="Phobius"/>
    </source>
</evidence>
<feature type="transmembrane region" description="Helical" evidence="6">
    <location>
        <begin position="380"/>
        <end position="401"/>
    </location>
</feature>
<keyword evidence="8" id="KW-1185">Reference proteome</keyword>
<dbReference type="Proteomes" id="UP000699865">
    <property type="component" value="Unassembled WGS sequence"/>
</dbReference>
<feature type="transmembrane region" description="Helical" evidence="6">
    <location>
        <begin position="204"/>
        <end position="221"/>
    </location>
</feature>
<feature type="transmembrane region" description="Helical" evidence="6">
    <location>
        <begin position="9"/>
        <end position="29"/>
    </location>
</feature>
<feature type="transmembrane region" description="Helical" evidence="6">
    <location>
        <begin position="349"/>
        <end position="368"/>
    </location>
</feature>
<keyword evidence="5 6" id="KW-0472">Membrane</keyword>
<organism evidence="7 8">
    <name type="scientific">Rahnella perminowiae</name>
    <dbReference type="NCBI Taxonomy" id="2816244"/>
    <lineage>
        <taxon>Bacteria</taxon>
        <taxon>Pseudomonadati</taxon>
        <taxon>Pseudomonadota</taxon>
        <taxon>Gammaproteobacteria</taxon>
        <taxon>Enterobacterales</taxon>
        <taxon>Yersiniaceae</taxon>
        <taxon>Rahnella</taxon>
    </lineage>
</organism>
<feature type="transmembrane region" description="Helical" evidence="6">
    <location>
        <begin position="135"/>
        <end position="158"/>
    </location>
</feature>
<feature type="transmembrane region" description="Helical" evidence="6">
    <location>
        <begin position="280"/>
        <end position="301"/>
    </location>
</feature>
<comment type="caution">
    <text evidence="7">The sequence shown here is derived from an EMBL/GenBank/DDBJ whole genome shotgun (WGS) entry which is preliminary data.</text>
</comment>
<evidence type="ECO:0000256" key="1">
    <source>
        <dbReference type="ARBA" id="ARBA00004651"/>
    </source>
</evidence>
<comment type="subcellular location">
    <subcellularLocation>
        <location evidence="1">Cell membrane</location>
        <topology evidence="1">Multi-pass membrane protein</topology>
    </subcellularLocation>
</comment>
<sequence>MNKIFSDSVIYVGGELFVKIFPFLLLPVLSRALGPEQYGQISLFNTYVSIFFVFIGLNSSAAIIRYEYTQKRYHSADYFFSSVIILSIAFILYIHVLYVFYRHEIIILAALAGYLQCVYTNLVSVSQARKEAKKYLIAQVINAAMSFFMTLLFLYYFWANYEARVYAIIMGFLLSIFFASWSNRVWLKQVDFRFETFKKTSSQLLLFGVPLIIHNLSFLARSGLDRIMISKYFPGATLGNYSAAFQLSVIITVVLMALNKALTPHLYSQLRNNKIRRSDFNLIFAGYFFLSILITVVAQLLPEKIYNMVAGEEYKDIKRLVIIMVPAFLAQGFYLIMASTCFFYGKNKAISYCTFTGGIVHCVILYFVCKFMNVFCVPWVLFFSNSFVAFLMYITVFRTVLSQDRRGKSEH</sequence>
<feature type="transmembrane region" description="Helical" evidence="6">
    <location>
        <begin position="78"/>
        <end position="99"/>
    </location>
</feature>
<dbReference type="InterPro" id="IPR050833">
    <property type="entry name" value="Poly_Biosynth_Transport"/>
</dbReference>
<gene>
    <name evidence="7" type="ORF">J1786_25150</name>
</gene>
<evidence type="ECO:0000313" key="7">
    <source>
        <dbReference type="EMBL" id="MBU9838081.1"/>
    </source>
</evidence>
<name>A0ABS6L8B6_9GAMM</name>
<dbReference type="RefSeq" id="WP_217139433.1">
    <property type="nucleotide sequence ID" value="NZ_JAFMOU010000072.1"/>
</dbReference>
<accession>A0ABS6L8B6</accession>
<evidence type="ECO:0000256" key="2">
    <source>
        <dbReference type="ARBA" id="ARBA00022475"/>
    </source>
</evidence>
<proteinExistence type="predicted"/>